<keyword evidence="11 17" id="KW-0472">Membrane</keyword>
<dbReference type="EC" id="2.7.8.8" evidence="4"/>
<dbReference type="Gene3D" id="1.20.120.1760">
    <property type="match status" value="1"/>
</dbReference>
<protein>
    <recommendedName>
        <fullName evidence="5">CDP-diacylglycerol--serine O-phosphatidyltransferase</fullName>
        <ecNumber evidence="4">2.7.8.8</ecNumber>
    </recommendedName>
    <alternativeName>
        <fullName evidence="14">Phosphatidylserine synthase</fullName>
    </alternativeName>
</protein>
<evidence type="ECO:0000256" key="3">
    <source>
        <dbReference type="ARBA" id="ARBA00010441"/>
    </source>
</evidence>
<evidence type="ECO:0000256" key="13">
    <source>
        <dbReference type="ARBA" id="ARBA00023264"/>
    </source>
</evidence>
<feature type="domain" description="CDP-alcohol phosphatidyltransferase C-terminal" evidence="18">
    <location>
        <begin position="214"/>
        <end position="250"/>
    </location>
</feature>
<dbReference type="PANTHER" id="PTHR14269">
    <property type="entry name" value="CDP-DIACYLGLYCEROL--GLYCEROL-3-PHOSPHATE 3-PHOSPHATIDYLTRANSFERASE-RELATED"/>
    <property type="match status" value="1"/>
</dbReference>
<dbReference type="Proteomes" id="UP000599312">
    <property type="component" value="Unassembled WGS sequence"/>
</dbReference>
<dbReference type="GO" id="GO:0012505">
    <property type="term" value="C:endomembrane system"/>
    <property type="evidence" value="ECO:0007669"/>
    <property type="project" value="UniProtKB-SubCell"/>
</dbReference>
<dbReference type="GO" id="GO:0008654">
    <property type="term" value="P:phospholipid biosynthetic process"/>
    <property type="evidence" value="ECO:0007669"/>
    <property type="project" value="UniProtKB-KW"/>
</dbReference>
<gene>
    <name evidence="19" type="primary">pssA</name>
    <name evidence="19" type="ORF">I2H38_01965</name>
</gene>
<keyword evidence="13" id="KW-1208">Phospholipid metabolism</keyword>
<dbReference type="PANTHER" id="PTHR14269:SF61">
    <property type="entry name" value="CDP-DIACYLGLYCEROL--SERINE O-PHOSPHATIDYLTRANSFERASE"/>
    <property type="match status" value="1"/>
</dbReference>
<dbReference type="Pfam" id="PF08009">
    <property type="entry name" value="CDP-OH_P_tran_2"/>
    <property type="match status" value="1"/>
</dbReference>
<reference evidence="19" key="1">
    <citation type="submission" date="2020-11" db="EMBL/GenBank/DDBJ databases">
        <authorList>
            <person name="Kim M.K."/>
        </authorList>
    </citation>
    <scope>NUCLEOTIDE SEQUENCE</scope>
    <source>
        <strain evidence="19">BT350</strain>
    </source>
</reference>
<evidence type="ECO:0000256" key="16">
    <source>
        <dbReference type="SAM" id="MobiDB-lite"/>
    </source>
</evidence>
<dbReference type="EMBL" id="JADQDO010000001">
    <property type="protein sequence ID" value="MBF9232138.1"/>
    <property type="molecule type" value="Genomic_DNA"/>
</dbReference>
<evidence type="ECO:0000256" key="10">
    <source>
        <dbReference type="ARBA" id="ARBA00023098"/>
    </source>
</evidence>
<evidence type="ECO:0000256" key="11">
    <source>
        <dbReference type="ARBA" id="ARBA00023136"/>
    </source>
</evidence>
<dbReference type="GO" id="GO:0003882">
    <property type="term" value="F:CDP-diacylglycerol-serine O-phosphatidyltransferase activity"/>
    <property type="evidence" value="ECO:0007669"/>
    <property type="project" value="UniProtKB-EC"/>
</dbReference>
<accession>A0A931BLN7</accession>
<comment type="catalytic activity">
    <reaction evidence="1">
        <text>a CDP-1,2-diacyl-sn-glycerol + L-serine = a 1,2-diacyl-sn-glycero-3-phospho-L-serine + CMP + H(+)</text>
        <dbReference type="Rhea" id="RHEA:16913"/>
        <dbReference type="ChEBI" id="CHEBI:15378"/>
        <dbReference type="ChEBI" id="CHEBI:33384"/>
        <dbReference type="ChEBI" id="CHEBI:57262"/>
        <dbReference type="ChEBI" id="CHEBI:58332"/>
        <dbReference type="ChEBI" id="CHEBI:60377"/>
        <dbReference type="EC" id="2.7.8.8"/>
    </reaction>
</comment>
<proteinExistence type="inferred from homology"/>
<keyword evidence="20" id="KW-1185">Reference proteome</keyword>
<feature type="transmembrane region" description="Helical" evidence="17">
    <location>
        <begin position="180"/>
        <end position="202"/>
    </location>
</feature>
<feature type="transmembrane region" description="Helical" evidence="17">
    <location>
        <begin position="55"/>
        <end position="77"/>
    </location>
</feature>
<evidence type="ECO:0000256" key="5">
    <source>
        <dbReference type="ARBA" id="ARBA00017171"/>
    </source>
</evidence>
<sequence>MSELFPPFAPDPNEPRKRLFKPVPFRVIAPNIITLIALCLGLTAIRLAYEGRMEPAVIAIVAAAFLDGVDGRVARLLKGTSRFGAELDSLADFVNFGVTPALVLYSFILHELKAIGWIAVLVFAIAMALRLARFNVMLDDPDRPEWQKNFFTGMPAPAGALTSMLPLYLSFLGVPMGVAVAPIVLVYLLGLAFLMVSTIPVYSGKSIGKYVPRHWVLPIFVLSVAAFGLLVSFPFEVLTAITLLFLATIPISAARYRKLDQAHAAGVAEAKGEQRPPLESTGPGSI</sequence>
<feature type="transmembrane region" description="Helical" evidence="17">
    <location>
        <begin position="89"/>
        <end position="108"/>
    </location>
</feature>
<dbReference type="InterPro" id="IPR050324">
    <property type="entry name" value="CDP-alcohol_PTase-I"/>
</dbReference>
<evidence type="ECO:0000256" key="2">
    <source>
        <dbReference type="ARBA" id="ARBA00004127"/>
    </source>
</evidence>
<dbReference type="InterPro" id="IPR004533">
    <property type="entry name" value="CDP-diaglyc--ser_O-PTrfase"/>
</dbReference>
<feature type="transmembrane region" description="Helical" evidence="17">
    <location>
        <begin position="114"/>
        <end position="132"/>
    </location>
</feature>
<evidence type="ECO:0000256" key="17">
    <source>
        <dbReference type="SAM" id="Phobius"/>
    </source>
</evidence>
<evidence type="ECO:0000256" key="7">
    <source>
        <dbReference type="ARBA" id="ARBA00022679"/>
    </source>
</evidence>
<dbReference type="InterPro" id="IPR000462">
    <property type="entry name" value="CDP-OH_P_trans"/>
</dbReference>
<evidence type="ECO:0000259" key="18">
    <source>
        <dbReference type="Pfam" id="PF08009"/>
    </source>
</evidence>
<evidence type="ECO:0000256" key="12">
    <source>
        <dbReference type="ARBA" id="ARBA00023209"/>
    </source>
</evidence>
<keyword evidence="8 17" id="KW-0812">Transmembrane</keyword>
<keyword evidence="12" id="KW-0594">Phospholipid biosynthesis</keyword>
<dbReference type="NCBIfam" id="TIGR00473">
    <property type="entry name" value="pssA"/>
    <property type="match status" value="1"/>
</dbReference>
<evidence type="ECO:0000256" key="4">
    <source>
        <dbReference type="ARBA" id="ARBA00013174"/>
    </source>
</evidence>
<evidence type="ECO:0000313" key="19">
    <source>
        <dbReference type="EMBL" id="MBF9232138.1"/>
    </source>
</evidence>
<keyword evidence="7 15" id="KW-0808">Transferase</keyword>
<dbReference type="InterPro" id="IPR012616">
    <property type="entry name" value="CDP-OH_P_trans_C"/>
</dbReference>
<keyword evidence="9 17" id="KW-1133">Transmembrane helix</keyword>
<feature type="transmembrane region" description="Helical" evidence="17">
    <location>
        <begin position="214"/>
        <end position="231"/>
    </location>
</feature>
<comment type="subcellular location">
    <subcellularLocation>
        <location evidence="2">Endomembrane system</location>
        <topology evidence="2">Multi-pass membrane protein</topology>
    </subcellularLocation>
</comment>
<evidence type="ECO:0000256" key="9">
    <source>
        <dbReference type="ARBA" id="ARBA00022989"/>
    </source>
</evidence>
<keyword evidence="6" id="KW-0444">Lipid biosynthesis</keyword>
<evidence type="ECO:0000313" key="20">
    <source>
        <dbReference type="Proteomes" id="UP000599312"/>
    </source>
</evidence>
<evidence type="ECO:0000256" key="6">
    <source>
        <dbReference type="ARBA" id="ARBA00022516"/>
    </source>
</evidence>
<dbReference type="PROSITE" id="PS00379">
    <property type="entry name" value="CDP_ALCOHOL_P_TRANSF"/>
    <property type="match status" value="1"/>
</dbReference>
<dbReference type="AlphaFoldDB" id="A0A931BLN7"/>
<keyword evidence="10" id="KW-0443">Lipid metabolism</keyword>
<dbReference type="InterPro" id="IPR043130">
    <property type="entry name" value="CDP-OH_PTrfase_TM_dom"/>
</dbReference>
<evidence type="ECO:0000256" key="14">
    <source>
        <dbReference type="ARBA" id="ARBA00032361"/>
    </source>
</evidence>
<evidence type="ECO:0000256" key="8">
    <source>
        <dbReference type="ARBA" id="ARBA00022692"/>
    </source>
</evidence>
<dbReference type="InterPro" id="IPR048254">
    <property type="entry name" value="CDP_ALCOHOL_P_TRANSF_CS"/>
</dbReference>
<dbReference type="GO" id="GO:0016020">
    <property type="term" value="C:membrane"/>
    <property type="evidence" value="ECO:0007669"/>
    <property type="project" value="InterPro"/>
</dbReference>
<dbReference type="RefSeq" id="WP_196270115.1">
    <property type="nucleotide sequence ID" value="NZ_JADQDO010000001.1"/>
</dbReference>
<feature type="region of interest" description="Disordered" evidence="16">
    <location>
        <begin position="267"/>
        <end position="286"/>
    </location>
</feature>
<comment type="similarity">
    <text evidence="3 15">Belongs to the CDP-alcohol phosphatidyltransferase class-I family.</text>
</comment>
<name>A0A931BLN7_9HYPH</name>
<evidence type="ECO:0000256" key="15">
    <source>
        <dbReference type="RuleBase" id="RU003750"/>
    </source>
</evidence>
<comment type="caution">
    <text evidence="19">The sequence shown here is derived from an EMBL/GenBank/DDBJ whole genome shotgun (WGS) entry which is preliminary data.</text>
</comment>
<feature type="transmembrane region" description="Helical" evidence="17">
    <location>
        <begin position="153"/>
        <end position="174"/>
    </location>
</feature>
<organism evidence="19 20">
    <name type="scientific">Microvirga alba</name>
    <dbReference type="NCBI Taxonomy" id="2791025"/>
    <lineage>
        <taxon>Bacteria</taxon>
        <taxon>Pseudomonadati</taxon>
        <taxon>Pseudomonadota</taxon>
        <taxon>Alphaproteobacteria</taxon>
        <taxon>Hyphomicrobiales</taxon>
        <taxon>Methylobacteriaceae</taxon>
        <taxon>Microvirga</taxon>
    </lineage>
</organism>
<dbReference type="Pfam" id="PF01066">
    <property type="entry name" value="CDP-OH_P_transf"/>
    <property type="match status" value="1"/>
</dbReference>
<evidence type="ECO:0000256" key="1">
    <source>
        <dbReference type="ARBA" id="ARBA00000287"/>
    </source>
</evidence>
<feature type="transmembrane region" description="Helical" evidence="17">
    <location>
        <begin position="27"/>
        <end position="49"/>
    </location>
</feature>